<dbReference type="PROSITE" id="PS50994">
    <property type="entry name" value="INTEGRASE"/>
    <property type="match status" value="1"/>
</dbReference>
<reference evidence="2 3" key="1">
    <citation type="submission" date="2017-09" db="EMBL/GenBank/DDBJ databases">
        <title>Depth-based differentiation of microbial function through sediment-hosted aquifers and enrichment of novel symbionts in the deep terrestrial subsurface.</title>
        <authorList>
            <person name="Probst A.J."/>
            <person name="Ladd B."/>
            <person name="Jarett J.K."/>
            <person name="Geller-Mcgrath D.E."/>
            <person name="Sieber C.M."/>
            <person name="Emerson J.B."/>
            <person name="Anantharaman K."/>
            <person name="Thomas B.C."/>
            <person name="Malmstrom R."/>
            <person name="Stieglmeier M."/>
            <person name="Klingl A."/>
            <person name="Woyke T."/>
            <person name="Ryan C.M."/>
            <person name="Banfield J.F."/>
        </authorList>
    </citation>
    <scope>NUCLEOTIDE SEQUENCE [LARGE SCALE GENOMIC DNA]</scope>
    <source>
        <strain evidence="2">CG11_big_fil_rev_8_21_14_0_20_36_20</strain>
    </source>
</reference>
<dbReference type="EMBL" id="PCWQ01000012">
    <property type="protein sequence ID" value="PIR06542.1"/>
    <property type="molecule type" value="Genomic_DNA"/>
</dbReference>
<protein>
    <recommendedName>
        <fullName evidence="1">Integrase catalytic domain-containing protein</fullName>
    </recommendedName>
</protein>
<dbReference type="NCBIfam" id="NF033516">
    <property type="entry name" value="transpos_IS3"/>
    <property type="match status" value="1"/>
</dbReference>
<dbReference type="InterPro" id="IPR036397">
    <property type="entry name" value="RNaseH_sf"/>
</dbReference>
<dbReference type="InterPro" id="IPR050900">
    <property type="entry name" value="Transposase_IS3/IS150/IS904"/>
</dbReference>
<dbReference type="Pfam" id="PF00665">
    <property type="entry name" value="rve"/>
    <property type="match status" value="1"/>
</dbReference>
<evidence type="ECO:0000313" key="3">
    <source>
        <dbReference type="Proteomes" id="UP000230564"/>
    </source>
</evidence>
<dbReference type="InterPro" id="IPR048020">
    <property type="entry name" value="Transpos_IS3"/>
</dbReference>
<dbReference type="PANTHER" id="PTHR46889:SF4">
    <property type="entry name" value="TRANSPOSASE INSO FOR INSERTION SEQUENCE ELEMENT IS911B-RELATED"/>
    <property type="match status" value="1"/>
</dbReference>
<name>A0A2H0NCC5_9BACT</name>
<dbReference type="SUPFAM" id="SSF53098">
    <property type="entry name" value="Ribonuclease H-like"/>
    <property type="match status" value="1"/>
</dbReference>
<dbReference type="Pfam" id="PF13333">
    <property type="entry name" value="rve_2"/>
    <property type="match status" value="1"/>
</dbReference>
<comment type="caution">
    <text evidence="2">The sequence shown here is derived from an EMBL/GenBank/DDBJ whole genome shotgun (WGS) entry which is preliminary data.</text>
</comment>
<dbReference type="GO" id="GO:0015074">
    <property type="term" value="P:DNA integration"/>
    <property type="evidence" value="ECO:0007669"/>
    <property type="project" value="InterPro"/>
</dbReference>
<evidence type="ECO:0000313" key="2">
    <source>
        <dbReference type="EMBL" id="PIR06542.1"/>
    </source>
</evidence>
<feature type="domain" description="Integrase catalytic" evidence="1">
    <location>
        <begin position="101"/>
        <end position="261"/>
    </location>
</feature>
<sequence>MDKDNKKTLAKMLGVSRQLLYYDHLQPKKDWLLKTEIEKTLRNNPSYGHKKLAKHLGVGKNRVLRVMKIYGIKPYRRKDKKFKYIKAKKDKIFNNLLLSNYPEYPNHIWASDFTHIAKYNNKWVYLATILDLYTRQIVGFSVLLNHSVQLVINALMMAVSNNNIPKIIHSDQGSEYASRDYSAICTRLGIKQSMSNPGSPWENGYQESFYDKFKIDLGDPNRFVSLGELVYNIYQQIYYYNHSRIHSALDMAPVEYAQCFILNKQLNSITNSFHRIGV</sequence>
<dbReference type="GO" id="GO:0003676">
    <property type="term" value="F:nucleic acid binding"/>
    <property type="evidence" value="ECO:0007669"/>
    <property type="project" value="InterPro"/>
</dbReference>
<evidence type="ECO:0000259" key="1">
    <source>
        <dbReference type="PROSITE" id="PS50994"/>
    </source>
</evidence>
<accession>A0A2H0NCC5</accession>
<proteinExistence type="predicted"/>
<dbReference type="Gene3D" id="3.30.420.10">
    <property type="entry name" value="Ribonuclease H-like superfamily/Ribonuclease H"/>
    <property type="match status" value="1"/>
</dbReference>
<gene>
    <name evidence="2" type="ORF">COV55_03380</name>
</gene>
<dbReference type="Proteomes" id="UP000230564">
    <property type="component" value="Unassembled WGS sequence"/>
</dbReference>
<dbReference type="PANTHER" id="PTHR46889">
    <property type="entry name" value="TRANSPOSASE INSF FOR INSERTION SEQUENCE IS3B-RELATED"/>
    <property type="match status" value="1"/>
</dbReference>
<dbReference type="AlphaFoldDB" id="A0A2H0NCC5"/>
<organism evidence="2 3">
    <name type="scientific">Candidatus Komeilibacteria bacterium CG11_big_fil_rev_8_21_14_0_20_36_20</name>
    <dbReference type="NCBI Taxonomy" id="1974477"/>
    <lineage>
        <taxon>Bacteria</taxon>
        <taxon>Candidatus Komeiliibacteriota</taxon>
    </lineage>
</organism>
<dbReference type="InterPro" id="IPR012337">
    <property type="entry name" value="RNaseH-like_sf"/>
</dbReference>
<dbReference type="InterPro" id="IPR001584">
    <property type="entry name" value="Integrase_cat-core"/>
</dbReference>